<dbReference type="Proteomes" id="UP000681341">
    <property type="component" value="Unassembled WGS sequence"/>
</dbReference>
<comment type="caution">
    <text evidence="3">The sequence shown here is derived from an EMBL/GenBank/DDBJ whole genome shotgun (WGS) entry which is preliminary data.</text>
</comment>
<keyword evidence="4" id="KW-1185">Reference proteome</keyword>
<accession>A0ABS3U5B2</accession>
<feature type="compositionally biased region" description="Polar residues" evidence="1">
    <location>
        <begin position="116"/>
        <end position="137"/>
    </location>
</feature>
<organism evidence="3 4">
    <name type="scientific">Glycomyces niveus</name>
    <dbReference type="NCBI Taxonomy" id="2820287"/>
    <lineage>
        <taxon>Bacteria</taxon>
        <taxon>Bacillati</taxon>
        <taxon>Actinomycetota</taxon>
        <taxon>Actinomycetes</taxon>
        <taxon>Glycomycetales</taxon>
        <taxon>Glycomycetaceae</taxon>
        <taxon>Glycomyces</taxon>
    </lineage>
</organism>
<dbReference type="Pfam" id="PF05901">
    <property type="entry name" value="Excalibur"/>
    <property type="match status" value="2"/>
</dbReference>
<reference evidence="3 4" key="1">
    <citation type="submission" date="2021-03" db="EMBL/GenBank/DDBJ databases">
        <title>Glycomyces sp. nov., a novel actinomycete isolated from soil.</title>
        <authorList>
            <person name="Yang X."/>
            <person name="Xu X."/>
        </authorList>
    </citation>
    <scope>NUCLEOTIDE SEQUENCE [LARGE SCALE GENOMIC DNA]</scope>
    <source>
        <strain evidence="3 4">NEAU-S30</strain>
    </source>
</reference>
<evidence type="ECO:0000256" key="1">
    <source>
        <dbReference type="SAM" id="MobiDB-lite"/>
    </source>
</evidence>
<evidence type="ECO:0000313" key="3">
    <source>
        <dbReference type="EMBL" id="MBO3732933.1"/>
    </source>
</evidence>
<dbReference type="SMART" id="SM00894">
    <property type="entry name" value="Excalibur"/>
    <property type="match status" value="2"/>
</dbReference>
<proteinExistence type="predicted"/>
<feature type="domain" description="Excalibur calcium-binding" evidence="2">
    <location>
        <begin position="78"/>
        <end position="114"/>
    </location>
</feature>
<dbReference type="EMBL" id="JAGFNP010000004">
    <property type="protein sequence ID" value="MBO3732933.1"/>
    <property type="molecule type" value="Genomic_DNA"/>
</dbReference>
<gene>
    <name evidence="3" type="ORF">J5V16_08870</name>
</gene>
<name>A0ABS3U5B2_9ACTN</name>
<dbReference type="InterPro" id="IPR008613">
    <property type="entry name" value="Excalibur_Ca-bd_domain"/>
</dbReference>
<feature type="domain" description="Excalibur calcium-binding" evidence="2">
    <location>
        <begin position="134"/>
        <end position="170"/>
    </location>
</feature>
<dbReference type="RefSeq" id="WP_208495744.1">
    <property type="nucleotide sequence ID" value="NZ_JAGFNP010000004.1"/>
</dbReference>
<feature type="compositionally biased region" description="Basic and acidic residues" evidence="1">
    <location>
        <begin position="95"/>
        <end position="106"/>
    </location>
</feature>
<evidence type="ECO:0000259" key="2">
    <source>
        <dbReference type="SMART" id="SM00894"/>
    </source>
</evidence>
<sequence length="172" mass="18120">MLLEAAGVMTLALGVIAASPAGGERTQDREVARDFELVDFQPLDEEAMMEESDDGASGETSMDDTDEQSAAESDPNFEYENCDAARDAGAAPVLESEHGFGEHLDADNDGVGCENWTGTGQDSEGSGQAPQDSQYDNCTEARADGANDIPATDDRYAEHLDGDSDGIACESQ</sequence>
<feature type="compositionally biased region" description="Acidic residues" evidence="1">
    <location>
        <begin position="42"/>
        <end position="81"/>
    </location>
</feature>
<feature type="compositionally biased region" description="Basic and acidic residues" evidence="1">
    <location>
        <begin position="152"/>
        <end position="162"/>
    </location>
</feature>
<protein>
    <submittedName>
        <fullName evidence="3">Excalibur calcium-binding domain-containing protein</fullName>
    </submittedName>
</protein>
<evidence type="ECO:0000313" key="4">
    <source>
        <dbReference type="Proteomes" id="UP000681341"/>
    </source>
</evidence>
<feature type="region of interest" description="Disordered" evidence="1">
    <location>
        <begin position="38"/>
        <end position="172"/>
    </location>
</feature>